<proteinExistence type="predicted"/>
<reference evidence="1" key="1">
    <citation type="journal article" date="2014" name="Front. Microbiol.">
        <title>High frequency of phylogenetically diverse reductive dehalogenase-homologous genes in deep subseafloor sedimentary metagenomes.</title>
        <authorList>
            <person name="Kawai M."/>
            <person name="Futagami T."/>
            <person name="Toyoda A."/>
            <person name="Takaki Y."/>
            <person name="Nishi S."/>
            <person name="Hori S."/>
            <person name="Arai W."/>
            <person name="Tsubouchi T."/>
            <person name="Morono Y."/>
            <person name="Uchiyama I."/>
            <person name="Ito T."/>
            <person name="Fujiyama A."/>
            <person name="Inagaki F."/>
            <person name="Takami H."/>
        </authorList>
    </citation>
    <scope>NUCLEOTIDE SEQUENCE</scope>
    <source>
        <strain evidence="1">Expedition CK06-06</strain>
    </source>
</reference>
<dbReference type="EMBL" id="BARU01003165">
    <property type="protein sequence ID" value="GAH21075.1"/>
    <property type="molecule type" value="Genomic_DNA"/>
</dbReference>
<sequence length="29" mass="3435">ARKYFIREGAYFTVGKSEDRRVEGREVKS</sequence>
<dbReference type="AlphaFoldDB" id="X1EL67"/>
<organism evidence="1">
    <name type="scientific">marine sediment metagenome</name>
    <dbReference type="NCBI Taxonomy" id="412755"/>
    <lineage>
        <taxon>unclassified sequences</taxon>
        <taxon>metagenomes</taxon>
        <taxon>ecological metagenomes</taxon>
    </lineage>
</organism>
<protein>
    <submittedName>
        <fullName evidence="1">Uncharacterized protein</fullName>
    </submittedName>
</protein>
<accession>X1EL67</accession>
<feature type="non-terminal residue" evidence="1">
    <location>
        <position position="1"/>
    </location>
</feature>
<comment type="caution">
    <text evidence="1">The sequence shown here is derived from an EMBL/GenBank/DDBJ whole genome shotgun (WGS) entry which is preliminary data.</text>
</comment>
<gene>
    <name evidence="1" type="ORF">S03H2_07006</name>
</gene>
<name>X1EL67_9ZZZZ</name>
<evidence type="ECO:0000313" key="1">
    <source>
        <dbReference type="EMBL" id="GAH21075.1"/>
    </source>
</evidence>